<evidence type="ECO:0000256" key="4">
    <source>
        <dbReference type="ARBA" id="ARBA00022989"/>
    </source>
</evidence>
<evidence type="ECO:0000256" key="9">
    <source>
        <dbReference type="SAM" id="Phobius"/>
    </source>
</evidence>
<reference evidence="11" key="2">
    <citation type="submission" date="2018-02" db="UniProtKB">
        <authorList>
            <consortium name="EnsemblMetazoa"/>
        </authorList>
    </citation>
    <scope>IDENTIFICATION</scope>
</reference>
<dbReference type="EnsemblMetazoa" id="OVOC5636.2">
    <property type="protein sequence ID" value="OVOC5636.2"/>
    <property type="gene ID" value="WBGene00242445"/>
</dbReference>
<keyword evidence="4 9" id="KW-1133">Transmembrane helix</keyword>
<dbReference type="Gene3D" id="1.10.287.70">
    <property type="match status" value="1"/>
</dbReference>
<keyword evidence="2 8" id="KW-0813">Transport</keyword>
<keyword evidence="12" id="KW-1185">Reference proteome</keyword>
<feature type="transmembrane region" description="Helical" evidence="9">
    <location>
        <begin position="326"/>
        <end position="345"/>
    </location>
</feature>
<organism evidence="11 12">
    <name type="scientific">Onchocerca volvulus</name>
    <dbReference type="NCBI Taxonomy" id="6282"/>
    <lineage>
        <taxon>Eukaryota</taxon>
        <taxon>Metazoa</taxon>
        <taxon>Ecdysozoa</taxon>
        <taxon>Nematoda</taxon>
        <taxon>Chromadorea</taxon>
        <taxon>Rhabditida</taxon>
        <taxon>Spirurina</taxon>
        <taxon>Spiruromorpha</taxon>
        <taxon>Filarioidea</taxon>
        <taxon>Onchocercidae</taxon>
        <taxon>Onchocerca</taxon>
    </lineage>
</organism>
<evidence type="ECO:0000256" key="8">
    <source>
        <dbReference type="RuleBase" id="RU003857"/>
    </source>
</evidence>
<dbReference type="GO" id="GO:0005886">
    <property type="term" value="C:plasma membrane"/>
    <property type="evidence" value="ECO:0007669"/>
    <property type="project" value="TreeGrafter"/>
</dbReference>
<feature type="transmembrane region" description="Helical" evidence="9">
    <location>
        <begin position="18"/>
        <end position="39"/>
    </location>
</feature>
<accession>A0A2K6W7A5</accession>
<feature type="transmembrane region" description="Helical" evidence="9">
    <location>
        <begin position="300"/>
        <end position="319"/>
    </location>
</feature>
<keyword evidence="6 9" id="KW-0472">Membrane</keyword>
<comment type="subcellular location">
    <subcellularLocation>
        <location evidence="1">Membrane</location>
        <topology evidence="1">Multi-pass membrane protein</topology>
    </subcellularLocation>
</comment>
<feature type="transmembrane region" description="Helical" evidence="9">
    <location>
        <begin position="273"/>
        <end position="294"/>
    </location>
</feature>
<keyword evidence="7 8" id="KW-0407">Ion channel</keyword>
<evidence type="ECO:0000256" key="2">
    <source>
        <dbReference type="ARBA" id="ARBA00022448"/>
    </source>
</evidence>
<dbReference type="Pfam" id="PF07885">
    <property type="entry name" value="Ion_trans_2"/>
    <property type="match status" value="2"/>
</dbReference>
<keyword evidence="3 8" id="KW-0812">Transmembrane</keyword>
<reference evidence="12" key="1">
    <citation type="submission" date="2013-10" db="EMBL/GenBank/DDBJ databases">
        <title>Genome sequencing of Onchocerca volvulus.</title>
        <authorList>
            <person name="Cotton J."/>
            <person name="Tsai J."/>
            <person name="Stanley E."/>
            <person name="Tracey A."/>
            <person name="Holroyd N."/>
            <person name="Lustigman S."/>
            <person name="Berriman M."/>
        </authorList>
    </citation>
    <scope>NUCLEOTIDE SEQUENCE</scope>
</reference>
<sequence>MGKGIQSIKSRLHVFAPYLLHLALVVAVAAYVLAGALAIRQIEAIAIDRNLTILIKKDGNIYREDDKQNKFSLTSQNKNDQLRPKMECMIEMLKQRSNAKICEEGRLDELTDDVYNNCFQEQIYDDRNENKVSQITNDASTNDVDDYFYWSLMDSIVFCFTVITTIGYGNVAPKTMGGRLFVIGYGVLGIPFTMLAIASLGKFLAGILKEITQFTARFVRTISCRNSVQKQLKEKEALISNLNNDNKTQKVLNDDDIESEGSEERKIEKWGEALVLIVAFFIYILIGSLVITSYEPEMDFFGAIYFNFVSLTTIGLGDLVPKNEKYLVLTLIYSAVGLALTTIAIEIAAEYLKMLHYFGRKIDNVANVEIWFGGKKLTMKQLVRNLGDYFDLPINEIAGLNLDEFVSAAIKVEAGELGTLRVPRPLTLDIESIIFVDADESYI</sequence>
<evidence type="ECO:0000313" key="12">
    <source>
        <dbReference type="Proteomes" id="UP000024404"/>
    </source>
</evidence>
<dbReference type="PANTHER" id="PTHR11003:SF97">
    <property type="entry name" value="POTASSIUM CHANNEL DOMAIN-CONTAINING PROTEIN"/>
    <property type="match status" value="1"/>
</dbReference>
<feature type="transmembrane region" description="Helical" evidence="9">
    <location>
        <begin position="147"/>
        <end position="168"/>
    </location>
</feature>
<dbReference type="GO" id="GO:0015271">
    <property type="term" value="F:outward rectifier potassium channel activity"/>
    <property type="evidence" value="ECO:0007669"/>
    <property type="project" value="TreeGrafter"/>
</dbReference>
<dbReference type="InterPro" id="IPR003280">
    <property type="entry name" value="2pore_dom_K_chnl"/>
</dbReference>
<evidence type="ECO:0000313" key="11">
    <source>
        <dbReference type="EnsemblMetazoa" id="OVOC5636.1"/>
    </source>
</evidence>
<dbReference type="GO" id="GO:0022841">
    <property type="term" value="F:potassium ion leak channel activity"/>
    <property type="evidence" value="ECO:0007669"/>
    <property type="project" value="TreeGrafter"/>
</dbReference>
<evidence type="ECO:0000256" key="3">
    <source>
        <dbReference type="ARBA" id="ARBA00022692"/>
    </source>
</evidence>
<dbReference type="EMBL" id="CMVM020000161">
    <property type="status" value="NOT_ANNOTATED_CDS"/>
    <property type="molecule type" value="Genomic_DNA"/>
</dbReference>
<dbReference type="SUPFAM" id="SSF81324">
    <property type="entry name" value="Voltage-gated potassium channels"/>
    <property type="match status" value="2"/>
</dbReference>
<dbReference type="GO" id="GO:0030322">
    <property type="term" value="P:stabilization of membrane potential"/>
    <property type="evidence" value="ECO:0007669"/>
    <property type="project" value="TreeGrafter"/>
</dbReference>
<evidence type="ECO:0000256" key="6">
    <source>
        <dbReference type="ARBA" id="ARBA00023136"/>
    </source>
</evidence>
<proteinExistence type="inferred from homology"/>
<feature type="transmembrane region" description="Helical" evidence="9">
    <location>
        <begin position="180"/>
        <end position="200"/>
    </location>
</feature>
<dbReference type="PRINTS" id="PR01333">
    <property type="entry name" value="2POREKCHANEL"/>
</dbReference>
<dbReference type="EnsemblMetazoa" id="OVOC5636.1">
    <property type="protein sequence ID" value="OVOC5636.1"/>
    <property type="gene ID" value="WBGene00242445"/>
</dbReference>
<name>A0A2K6W7A5_ONCVO</name>
<evidence type="ECO:0000256" key="5">
    <source>
        <dbReference type="ARBA" id="ARBA00023065"/>
    </source>
</evidence>
<dbReference type="AlphaFoldDB" id="A0A2K6W7A5"/>
<dbReference type="InterPro" id="IPR013099">
    <property type="entry name" value="K_chnl_dom"/>
</dbReference>
<evidence type="ECO:0000259" key="10">
    <source>
        <dbReference type="Pfam" id="PF07885"/>
    </source>
</evidence>
<dbReference type="STRING" id="6282.A0A2K6W7A5"/>
<dbReference type="PANTHER" id="PTHR11003">
    <property type="entry name" value="POTASSIUM CHANNEL, SUBFAMILY K"/>
    <property type="match status" value="1"/>
</dbReference>
<evidence type="ECO:0000256" key="1">
    <source>
        <dbReference type="ARBA" id="ARBA00004141"/>
    </source>
</evidence>
<evidence type="ECO:0000256" key="7">
    <source>
        <dbReference type="ARBA" id="ARBA00023303"/>
    </source>
</evidence>
<feature type="domain" description="Potassium channel" evidence="10">
    <location>
        <begin position="276"/>
        <end position="352"/>
    </location>
</feature>
<feature type="domain" description="Potassium channel" evidence="10">
    <location>
        <begin position="148"/>
        <end position="204"/>
    </location>
</feature>
<dbReference type="Proteomes" id="UP000024404">
    <property type="component" value="Unassembled WGS sequence"/>
</dbReference>
<comment type="similarity">
    <text evidence="8">Belongs to the two pore domain potassium channel (TC 1.A.1.8) family.</text>
</comment>
<protein>
    <recommendedName>
        <fullName evidence="10">Potassium channel domain-containing protein</fullName>
    </recommendedName>
</protein>
<keyword evidence="5 8" id="KW-0406">Ion transport</keyword>